<reference evidence="1 2" key="1">
    <citation type="journal article" date="2016" name="Nat. Commun.">
        <title>Thousands of microbial genomes shed light on interconnected biogeochemical processes in an aquifer system.</title>
        <authorList>
            <person name="Anantharaman K."/>
            <person name="Brown C.T."/>
            <person name="Hug L.A."/>
            <person name="Sharon I."/>
            <person name="Castelle C.J."/>
            <person name="Probst A.J."/>
            <person name="Thomas B.C."/>
            <person name="Singh A."/>
            <person name="Wilkins M.J."/>
            <person name="Karaoz U."/>
            <person name="Brodie E.L."/>
            <person name="Williams K.H."/>
            <person name="Hubbard S.S."/>
            <person name="Banfield J.F."/>
        </authorList>
    </citation>
    <scope>NUCLEOTIDE SEQUENCE [LARGE SCALE GENOMIC DNA]</scope>
</reference>
<dbReference type="SUPFAM" id="SSF143011">
    <property type="entry name" value="RelE-like"/>
    <property type="match status" value="1"/>
</dbReference>
<evidence type="ECO:0000313" key="1">
    <source>
        <dbReference type="EMBL" id="OGG58185.1"/>
    </source>
</evidence>
<dbReference type="AlphaFoldDB" id="A0A1F6D9Y6"/>
<dbReference type="InterPro" id="IPR035093">
    <property type="entry name" value="RelE/ParE_toxin_dom_sf"/>
</dbReference>
<gene>
    <name evidence="1" type="ORF">A3C86_00810</name>
</gene>
<proteinExistence type="predicted"/>
<dbReference type="Gene3D" id="3.30.2310.20">
    <property type="entry name" value="RelE-like"/>
    <property type="match status" value="1"/>
</dbReference>
<protein>
    <recommendedName>
        <fullName evidence="3">Plasmid stabilization protein</fullName>
    </recommendedName>
</protein>
<comment type="caution">
    <text evidence="1">The sequence shown here is derived from an EMBL/GenBank/DDBJ whole genome shotgun (WGS) entry which is preliminary data.</text>
</comment>
<accession>A0A1F6D9Y6</accession>
<name>A0A1F6D9Y6_9BACT</name>
<sequence>MDIEYSRGFLKSAARLPKRIIAFADRKEAVFRNEPFHPSLETHKLHGKDKGAWGFSVDRRYRIKFLFLENNRVLFLDIGLHDIYR</sequence>
<organism evidence="1 2">
    <name type="scientific">Candidatus Kaiserbacteria bacterium RIFCSPHIGHO2_02_FULL_49_16</name>
    <dbReference type="NCBI Taxonomy" id="1798490"/>
    <lineage>
        <taxon>Bacteria</taxon>
        <taxon>Candidatus Kaiseribacteriota</taxon>
    </lineage>
</organism>
<evidence type="ECO:0008006" key="3">
    <source>
        <dbReference type="Google" id="ProtNLM"/>
    </source>
</evidence>
<evidence type="ECO:0000313" key="2">
    <source>
        <dbReference type="Proteomes" id="UP000178042"/>
    </source>
</evidence>
<dbReference type="EMBL" id="MFLD01000044">
    <property type="protein sequence ID" value="OGG58185.1"/>
    <property type="molecule type" value="Genomic_DNA"/>
</dbReference>
<dbReference type="Proteomes" id="UP000178042">
    <property type="component" value="Unassembled WGS sequence"/>
</dbReference>